<dbReference type="Proteomes" id="UP000050525">
    <property type="component" value="Unassembled WGS sequence"/>
</dbReference>
<accession>A0A151MYG1</accession>
<sequence length="76" mass="8533">MENPGWDKDRLRPAGVTQELYPIIGLGLLLLPMWPGPQAAAHLTYVPKRITGFAVLETAVLRHASLNPFWLAWNLE</sequence>
<comment type="caution">
    <text evidence="1">The sequence shown here is derived from an EMBL/GenBank/DDBJ whole genome shotgun (WGS) entry which is preliminary data.</text>
</comment>
<protein>
    <submittedName>
        <fullName evidence="1">Uncharacterized protein</fullName>
    </submittedName>
</protein>
<proteinExistence type="predicted"/>
<keyword evidence="2" id="KW-1185">Reference proteome</keyword>
<dbReference type="EMBL" id="AKHW03004688">
    <property type="protein sequence ID" value="KYO29459.1"/>
    <property type="molecule type" value="Genomic_DNA"/>
</dbReference>
<evidence type="ECO:0000313" key="2">
    <source>
        <dbReference type="Proteomes" id="UP000050525"/>
    </source>
</evidence>
<evidence type="ECO:0000313" key="1">
    <source>
        <dbReference type="EMBL" id="KYO29459.1"/>
    </source>
</evidence>
<reference evidence="1 2" key="1">
    <citation type="journal article" date="2012" name="Genome Biol.">
        <title>Sequencing three crocodilian genomes to illuminate the evolution of archosaurs and amniotes.</title>
        <authorList>
            <person name="St John J.A."/>
            <person name="Braun E.L."/>
            <person name="Isberg S.R."/>
            <person name="Miles L.G."/>
            <person name="Chong A.Y."/>
            <person name="Gongora J."/>
            <person name="Dalzell P."/>
            <person name="Moran C."/>
            <person name="Bed'hom B."/>
            <person name="Abzhanov A."/>
            <person name="Burgess S.C."/>
            <person name="Cooksey A.M."/>
            <person name="Castoe T.A."/>
            <person name="Crawford N.G."/>
            <person name="Densmore L.D."/>
            <person name="Drew J.C."/>
            <person name="Edwards S.V."/>
            <person name="Faircloth B.C."/>
            <person name="Fujita M.K."/>
            <person name="Greenwold M.J."/>
            <person name="Hoffmann F.G."/>
            <person name="Howard J.M."/>
            <person name="Iguchi T."/>
            <person name="Janes D.E."/>
            <person name="Khan S.Y."/>
            <person name="Kohno S."/>
            <person name="de Koning A.J."/>
            <person name="Lance S.L."/>
            <person name="McCarthy F.M."/>
            <person name="McCormack J.E."/>
            <person name="Merchant M.E."/>
            <person name="Peterson D.G."/>
            <person name="Pollock D.D."/>
            <person name="Pourmand N."/>
            <person name="Raney B.J."/>
            <person name="Roessler K.A."/>
            <person name="Sanford J.R."/>
            <person name="Sawyer R.H."/>
            <person name="Schmidt C.J."/>
            <person name="Triplett E.W."/>
            <person name="Tuberville T.D."/>
            <person name="Venegas-Anaya M."/>
            <person name="Howard J.T."/>
            <person name="Jarvis E.D."/>
            <person name="Guillette L.J.Jr."/>
            <person name="Glenn T.C."/>
            <person name="Green R.E."/>
            <person name="Ray D.A."/>
        </authorList>
    </citation>
    <scope>NUCLEOTIDE SEQUENCE [LARGE SCALE GENOMIC DNA]</scope>
    <source>
        <strain evidence="1">KSC_2009_1</strain>
    </source>
</reference>
<name>A0A151MYG1_ALLMI</name>
<dbReference type="AlphaFoldDB" id="A0A151MYG1"/>
<gene>
    <name evidence="1" type="ORF">Y1Q_0022701</name>
</gene>
<organism evidence="1 2">
    <name type="scientific">Alligator mississippiensis</name>
    <name type="common">American alligator</name>
    <dbReference type="NCBI Taxonomy" id="8496"/>
    <lineage>
        <taxon>Eukaryota</taxon>
        <taxon>Metazoa</taxon>
        <taxon>Chordata</taxon>
        <taxon>Craniata</taxon>
        <taxon>Vertebrata</taxon>
        <taxon>Euteleostomi</taxon>
        <taxon>Archelosauria</taxon>
        <taxon>Archosauria</taxon>
        <taxon>Crocodylia</taxon>
        <taxon>Alligatoridae</taxon>
        <taxon>Alligatorinae</taxon>
        <taxon>Alligator</taxon>
    </lineage>
</organism>